<dbReference type="InterPro" id="IPR018201">
    <property type="entry name" value="Ketoacyl_synth_AS"/>
</dbReference>
<feature type="region of interest" description="Disordered" evidence="12">
    <location>
        <begin position="1262"/>
        <end position="1299"/>
    </location>
</feature>
<sequence>DPAPLWRGLVRTPVRRAAAAAVIDDGWTGLAPEEARHRLLELVRKHVAAVLGHASPEAVDPAKAFKDTGFDSLTSVELRNRLATALGRTLPATLVFDYPNPEVLARFLHGEFAAEPAVPAARAAGDDPIAIVAMSCRYPGDVDSPDALWRLVAEGRDAIGGFPADRGWPVDELYHPDPAHPGTFYATGGGFLPGAAQFDAAFFGISPREALAMDPQQRLLLEVSWEAFERAGIDPGTLRGSNTGVFVGAAHSGYATGAPAADGVEGHLLTGNAGSVLSGRVAYHLGLEGSAVTVDTACSSSLVALHLAGQALRQGECDLALAGGVAVLGTPDIFVEFSRQRGLSADGRCKAFADAADGTGWSEGAGMVVLERLSDARRNGHEVLALLRGSAVNSDGASNGLTAPNGPSQQRVIRAALASAGLRPSDVDVVEAHGTGTTLGDPIEAQALLATYGQDRETPLWLGSLKSNIGHTQSAAGVAGVIKMVQALRHGVLPKTLHVDAPSTRVDWTSGAVELLTEQRPWPTADRPRRAAVSAFGISGTNAHAILELPSEPAPAAVVVTPEPPAVAWALSAKGEPALRAQARKLLAVLSAEQEQARDFAASTTTPTSIAGALLATRARFEDRAVVLGGNQADLLAGLHSLAAGESSPGVVRGTAASGRLAILFTGQGAQRAGMGRELYERFPVYAAAFDRICAEFTVPVRDVVFGEAPGLDETGFTQPALFAVEVALYRLFESWGVRPSFVAGHSIGELAAAHVAGVFSLEDACLLVSARAALMQALPKGGAMVSIAAPEADVRPRLGDRVSIAAINGPASVVVSGDESEVLAVAAEFAGRGVKTRRLSVSHAFHSPHLDPMLDEFRAAADKVTYHPAEIPVLSNVSGALAEPFTADYWVRHVREAVRFADGVRTLEADGARFFLELGPDGVLSSMARDSLAGDAVVVPSLRRDRPDGEAALTALATLFANGASADLTTVFAPAGRVDLPTYAFQHEHYWLEPASPASDTAFWSAVEREDVGELAGALAIDDDQRASLTALLPALSSWRRQHTEESVVDGWRYRIGWESVPETAATPSGRWLLAVPAAETRLGDQVEAALTARGVEVTRLDDPADGALAEAGRTVDAVLSLLALTPGTGAVPPAVAATLALLRSLPDTPVWTVTRAADAAQAQVWGLGRAAALDRPNAWGGLIDLPAEFADRIGELLVQALADPAEDQVALRPDGRYARRLTPVTGVPAGRPWQPRGTVLVTGGTGALGAHVARWLATAGAGWPPRAPPGSSSPAAAAGRRRARPPSKPNWPAWAPR</sequence>
<keyword evidence="1" id="KW-0596">Phosphopantetheine</keyword>
<dbReference type="Pfam" id="PF00109">
    <property type="entry name" value="ketoacyl-synt"/>
    <property type="match status" value="1"/>
</dbReference>
<dbReference type="SUPFAM" id="SSF55048">
    <property type="entry name" value="Probable ACP-binding domain of malonyl-CoA ACP transacylase"/>
    <property type="match status" value="1"/>
</dbReference>
<dbReference type="Gene3D" id="3.40.50.11460">
    <property type="match status" value="1"/>
</dbReference>
<dbReference type="PANTHER" id="PTHR43775:SF51">
    <property type="entry name" value="INACTIVE PHENOLPHTHIOCEROL SYNTHESIS POLYKETIDE SYNTHASE TYPE I PKS1-RELATED"/>
    <property type="match status" value="1"/>
</dbReference>
<dbReference type="InterPro" id="IPR009081">
    <property type="entry name" value="PP-bd_ACP"/>
</dbReference>
<dbReference type="InterPro" id="IPR041618">
    <property type="entry name" value="PKS_DE"/>
</dbReference>
<dbReference type="InterPro" id="IPR020841">
    <property type="entry name" value="PKS_Beta-ketoAc_synthase_dom"/>
</dbReference>
<evidence type="ECO:0000256" key="1">
    <source>
        <dbReference type="ARBA" id="ARBA00022450"/>
    </source>
</evidence>
<accession>R1G0C4</accession>
<dbReference type="GO" id="GO:0047879">
    <property type="term" value="F:erythronolide synthase activity"/>
    <property type="evidence" value="ECO:0007669"/>
    <property type="project" value="UniProtKB-EC"/>
</dbReference>
<keyword evidence="6" id="KW-0012">Acyltransferase</keyword>
<feature type="compositionally biased region" description="Low complexity" evidence="12">
    <location>
        <begin position="1262"/>
        <end position="1280"/>
    </location>
</feature>
<evidence type="ECO:0000256" key="4">
    <source>
        <dbReference type="ARBA" id="ARBA00022737"/>
    </source>
</evidence>
<comment type="caution">
    <text evidence="15">The sequence shown here is derived from an EMBL/GenBank/DDBJ whole genome shotgun (WGS) entry which is preliminary data.</text>
</comment>
<dbReference type="InterPro" id="IPR050091">
    <property type="entry name" value="PKS_NRPS_Biosynth_Enz"/>
</dbReference>
<dbReference type="GO" id="GO:0004312">
    <property type="term" value="F:fatty acid synthase activity"/>
    <property type="evidence" value="ECO:0007669"/>
    <property type="project" value="TreeGrafter"/>
</dbReference>
<dbReference type="InterPro" id="IPR006162">
    <property type="entry name" value="Ppantetheine_attach_site"/>
</dbReference>
<dbReference type="Pfam" id="PF02801">
    <property type="entry name" value="Ketoacyl-synt_C"/>
    <property type="match status" value="1"/>
</dbReference>
<comment type="pathway">
    <text evidence="9">Antibiotic biosynthesis; erythromycin biosynthesis.</text>
</comment>
<keyword evidence="3" id="KW-0808">Transferase</keyword>
<dbReference type="InterPro" id="IPR016036">
    <property type="entry name" value="Malonyl_transacylase_ACP-bd"/>
</dbReference>
<dbReference type="InterPro" id="IPR014030">
    <property type="entry name" value="Ketoacyl_synth_N"/>
</dbReference>
<dbReference type="RefSeq" id="WP_003103856.1">
    <property type="nucleotide sequence ID" value="NZ_AOUO01000455.1"/>
</dbReference>
<dbReference type="PROSITE" id="PS52004">
    <property type="entry name" value="KS3_2"/>
    <property type="match status" value="1"/>
</dbReference>
<keyword evidence="16" id="KW-1185">Reference proteome</keyword>
<dbReference type="GO" id="GO:0006633">
    <property type="term" value="P:fatty acid biosynthetic process"/>
    <property type="evidence" value="ECO:0007669"/>
    <property type="project" value="InterPro"/>
</dbReference>
<dbReference type="Gene3D" id="3.40.366.10">
    <property type="entry name" value="Malonyl-Coenzyme A Acyl Carrier Protein, domain 2"/>
    <property type="match status" value="1"/>
</dbReference>
<dbReference type="Pfam" id="PF00550">
    <property type="entry name" value="PP-binding"/>
    <property type="match status" value="1"/>
</dbReference>
<feature type="domain" description="Ketosynthase family 3 (KS3)" evidence="14">
    <location>
        <begin position="126"/>
        <end position="549"/>
    </location>
</feature>
<comment type="catalytic activity">
    <reaction evidence="7">
        <text>6 (S)-methylmalonyl-CoA + propanoyl-CoA + 6 NADPH + 12 H(+) = 6-deoxyerythronolide B + 6 CO2 + 6 NADP(+) + 7 CoA + H2O</text>
        <dbReference type="Rhea" id="RHEA:23068"/>
        <dbReference type="ChEBI" id="CHEBI:15377"/>
        <dbReference type="ChEBI" id="CHEBI:15378"/>
        <dbReference type="ChEBI" id="CHEBI:16089"/>
        <dbReference type="ChEBI" id="CHEBI:16526"/>
        <dbReference type="ChEBI" id="CHEBI:57287"/>
        <dbReference type="ChEBI" id="CHEBI:57327"/>
        <dbReference type="ChEBI" id="CHEBI:57392"/>
        <dbReference type="ChEBI" id="CHEBI:57783"/>
        <dbReference type="ChEBI" id="CHEBI:58349"/>
        <dbReference type="EC" id="2.3.1.94"/>
    </reaction>
</comment>
<evidence type="ECO:0000259" key="13">
    <source>
        <dbReference type="PROSITE" id="PS50075"/>
    </source>
</evidence>
<dbReference type="InterPro" id="IPR036736">
    <property type="entry name" value="ACP-like_sf"/>
</dbReference>
<name>R1G0C4_9PSEU</name>
<evidence type="ECO:0000313" key="15">
    <source>
        <dbReference type="EMBL" id="EOD64962.1"/>
    </source>
</evidence>
<evidence type="ECO:0000256" key="10">
    <source>
        <dbReference type="ARBA" id="ARBA00063272"/>
    </source>
</evidence>
<dbReference type="Pfam" id="PF00698">
    <property type="entry name" value="Acyl_transf_1"/>
    <property type="match status" value="1"/>
</dbReference>
<dbReference type="SMART" id="SM00827">
    <property type="entry name" value="PKS_AT"/>
    <property type="match status" value="1"/>
</dbReference>
<dbReference type="SMART" id="SM00825">
    <property type="entry name" value="PKS_KS"/>
    <property type="match status" value="1"/>
</dbReference>
<dbReference type="Gene3D" id="3.40.47.10">
    <property type="match status" value="1"/>
</dbReference>
<comment type="subunit">
    <text evidence="10">Homodimer. Erythronolide synthase is composed of EryAI, EryAII and EryAIII multimodular (2 modules) polypeptides each coding for a functional synthase subunit which participates in 2 of the six FAS-like elongation steps required for formation of the polyketide. Module 1, 2, 3, 4, 5, and 6 participating in biosynthesis steps 1, 2, 3, 4, 5, and 6, respectively.</text>
</comment>
<dbReference type="InterPro" id="IPR032821">
    <property type="entry name" value="PKS_assoc"/>
</dbReference>
<dbReference type="FunFam" id="3.40.366.10:FF:000002">
    <property type="entry name" value="Probable polyketide synthase 2"/>
    <property type="match status" value="1"/>
</dbReference>
<protein>
    <recommendedName>
        <fullName evidence="11">6-deoxyerythronolide-B synthase</fullName>
        <ecNumber evidence="11">2.3.1.94</ecNumber>
    </recommendedName>
</protein>
<dbReference type="PROSITE" id="PS50075">
    <property type="entry name" value="CARRIER"/>
    <property type="match status" value="1"/>
</dbReference>
<dbReference type="Pfam" id="PF16197">
    <property type="entry name" value="KAsynt_C_assoc"/>
    <property type="match status" value="1"/>
</dbReference>
<evidence type="ECO:0000259" key="14">
    <source>
        <dbReference type="PROSITE" id="PS52004"/>
    </source>
</evidence>
<dbReference type="InterPro" id="IPR016039">
    <property type="entry name" value="Thiolase-like"/>
</dbReference>
<dbReference type="SUPFAM" id="SSF51735">
    <property type="entry name" value="NAD(P)-binding Rossmann-fold domains"/>
    <property type="match status" value="2"/>
</dbReference>
<dbReference type="Gene3D" id="1.10.1200.10">
    <property type="entry name" value="ACP-like"/>
    <property type="match status" value="1"/>
</dbReference>
<dbReference type="InterPro" id="IPR020806">
    <property type="entry name" value="PKS_PP-bd"/>
</dbReference>
<gene>
    <name evidence="15" type="ORF">H480_29146</name>
</gene>
<dbReference type="FunFam" id="3.40.47.10:FF:000019">
    <property type="entry name" value="Polyketide synthase type I"/>
    <property type="match status" value="1"/>
</dbReference>
<dbReference type="FunFam" id="1.10.1200.10:FF:000007">
    <property type="entry name" value="Probable polyketide synthase pks17"/>
    <property type="match status" value="1"/>
</dbReference>
<evidence type="ECO:0000256" key="2">
    <source>
        <dbReference type="ARBA" id="ARBA00022553"/>
    </source>
</evidence>
<organism evidence="15 16">
    <name type="scientific">Amycolatopsis vancoresmycina DSM 44592</name>
    <dbReference type="NCBI Taxonomy" id="1292037"/>
    <lineage>
        <taxon>Bacteria</taxon>
        <taxon>Bacillati</taxon>
        <taxon>Actinomycetota</taxon>
        <taxon>Actinomycetes</taxon>
        <taxon>Pseudonocardiales</taxon>
        <taxon>Pseudonocardiaceae</taxon>
        <taxon>Amycolatopsis</taxon>
    </lineage>
</organism>
<dbReference type="SUPFAM" id="SSF52151">
    <property type="entry name" value="FabD/lysophospholipase-like"/>
    <property type="match status" value="1"/>
</dbReference>
<dbReference type="InterPro" id="IPR016035">
    <property type="entry name" value="Acyl_Trfase/lysoPLipase"/>
</dbReference>
<dbReference type="SUPFAM" id="SSF47336">
    <property type="entry name" value="ACP-like"/>
    <property type="match status" value="1"/>
</dbReference>
<dbReference type="SMART" id="SM00823">
    <property type="entry name" value="PKS_PP"/>
    <property type="match status" value="1"/>
</dbReference>
<dbReference type="PROSITE" id="PS00606">
    <property type="entry name" value="KS3_1"/>
    <property type="match status" value="1"/>
</dbReference>
<evidence type="ECO:0000256" key="8">
    <source>
        <dbReference type="ARBA" id="ARBA00060158"/>
    </source>
</evidence>
<dbReference type="InterPro" id="IPR036291">
    <property type="entry name" value="NAD(P)-bd_dom_sf"/>
</dbReference>
<dbReference type="InterPro" id="IPR001227">
    <property type="entry name" value="Ac_transferase_dom_sf"/>
</dbReference>
<evidence type="ECO:0000313" key="16">
    <source>
        <dbReference type="Proteomes" id="UP000014139"/>
    </source>
</evidence>
<dbReference type="SUPFAM" id="SSF53901">
    <property type="entry name" value="Thiolase-like"/>
    <property type="match status" value="1"/>
</dbReference>
<keyword evidence="5" id="KW-0511">Multifunctional enzyme</keyword>
<dbReference type="EC" id="2.3.1.94" evidence="11"/>
<feature type="non-terminal residue" evidence="15">
    <location>
        <position position="1"/>
    </location>
</feature>
<keyword evidence="4" id="KW-0677">Repeat</keyword>
<evidence type="ECO:0000256" key="9">
    <source>
        <dbReference type="ARBA" id="ARBA00060622"/>
    </source>
</evidence>
<proteinExistence type="predicted"/>
<dbReference type="CDD" id="cd00833">
    <property type="entry name" value="PKS"/>
    <property type="match status" value="1"/>
</dbReference>
<dbReference type="Gene3D" id="3.30.70.3290">
    <property type="match status" value="1"/>
</dbReference>
<evidence type="ECO:0000256" key="3">
    <source>
        <dbReference type="ARBA" id="ARBA00022679"/>
    </source>
</evidence>
<reference evidence="15 16" key="1">
    <citation type="submission" date="2013-02" db="EMBL/GenBank/DDBJ databases">
        <title>Draft genome sequence of Amycolatopsis vancoresmycina strain DSM 44592T.</title>
        <authorList>
            <person name="Kumar S."/>
            <person name="Kaur N."/>
            <person name="Kaur C."/>
            <person name="Raghava G.P.S."/>
            <person name="Mayilraj S."/>
        </authorList>
    </citation>
    <scope>NUCLEOTIDE SEQUENCE [LARGE SCALE GENOMIC DNA]</scope>
    <source>
        <strain evidence="15 16">DSM 44592</strain>
    </source>
</reference>
<dbReference type="PANTHER" id="PTHR43775">
    <property type="entry name" value="FATTY ACID SYNTHASE"/>
    <property type="match status" value="1"/>
</dbReference>
<dbReference type="GO" id="GO:0031177">
    <property type="term" value="F:phosphopantetheine binding"/>
    <property type="evidence" value="ECO:0007669"/>
    <property type="project" value="InterPro"/>
</dbReference>
<dbReference type="PROSITE" id="PS00012">
    <property type="entry name" value="PHOSPHOPANTETHEINE"/>
    <property type="match status" value="1"/>
</dbReference>
<dbReference type="Pfam" id="PF18369">
    <property type="entry name" value="PKS_DE"/>
    <property type="match status" value="1"/>
</dbReference>
<evidence type="ECO:0000256" key="6">
    <source>
        <dbReference type="ARBA" id="ARBA00023315"/>
    </source>
</evidence>
<evidence type="ECO:0000256" key="5">
    <source>
        <dbReference type="ARBA" id="ARBA00023268"/>
    </source>
</evidence>
<dbReference type="Gene3D" id="6.10.140.1830">
    <property type="match status" value="1"/>
</dbReference>
<keyword evidence="2" id="KW-0597">Phosphoprotein</keyword>
<dbReference type="Proteomes" id="UP000014139">
    <property type="component" value="Unassembled WGS sequence"/>
</dbReference>
<comment type="function">
    <text evidence="8">Involved in the biosynthesis of antibiotic erythromycin via the biosynthesis of its aglycone precursor, 6-deoxyerythronolide B (6-dEB).</text>
</comment>
<dbReference type="Gene3D" id="3.40.50.720">
    <property type="entry name" value="NAD(P)-binding Rossmann-like Domain"/>
    <property type="match status" value="1"/>
</dbReference>
<dbReference type="InterPro" id="IPR014043">
    <property type="entry name" value="Acyl_transferase_dom"/>
</dbReference>
<feature type="domain" description="Carrier" evidence="13">
    <location>
        <begin position="37"/>
        <end position="112"/>
    </location>
</feature>
<dbReference type="GO" id="GO:0004315">
    <property type="term" value="F:3-oxoacyl-[acyl-carrier-protein] synthase activity"/>
    <property type="evidence" value="ECO:0007669"/>
    <property type="project" value="InterPro"/>
</dbReference>
<evidence type="ECO:0000256" key="7">
    <source>
        <dbReference type="ARBA" id="ARBA00052442"/>
    </source>
</evidence>
<dbReference type="PATRIC" id="fig|1292037.4.peg.5491"/>
<evidence type="ECO:0000256" key="11">
    <source>
        <dbReference type="ARBA" id="ARBA00066981"/>
    </source>
</evidence>
<dbReference type="EMBL" id="AOUO01000455">
    <property type="protein sequence ID" value="EOD64962.1"/>
    <property type="molecule type" value="Genomic_DNA"/>
</dbReference>
<dbReference type="SMART" id="SM01294">
    <property type="entry name" value="PKS_PP_betabranch"/>
    <property type="match status" value="1"/>
</dbReference>
<dbReference type="InterPro" id="IPR014031">
    <property type="entry name" value="Ketoacyl_synth_C"/>
</dbReference>
<evidence type="ECO:0000256" key="12">
    <source>
        <dbReference type="SAM" id="MobiDB-lite"/>
    </source>
</evidence>